<dbReference type="AlphaFoldDB" id="A0AAE1TXU0"/>
<protein>
    <submittedName>
        <fullName evidence="1">Uncharacterized protein</fullName>
    </submittedName>
</protein>
<organism evidence="1 2">
    <name type="scientific">Petrolisthes manimaculis</name>
    <dbReference type="NCBI Taxonomy" id="1843537"/>
    <lineage>
        <taxon>Eukaryota</taxon>
        <taxon>Metazoa</taxon>
        <taxon>Ecdysozoa</taxon>
        <taxon>Arthropoda</taxon>
        <taxon>Crustacea</taxon>
        <taxon>Multicrustacea</taxon>
        <taxon>Malacostraca</taxon>
        <taxon>Eumalacostraca</taxon>
        <taxon>Eucarida</taxon>
        <taxon>Decapoda</taxon>
        <taxon>Pleocyemata</taxon>
        <taxon>Anomura</taxon>
        <taxon>Galatheoidea</taxon>
        <taxon>Porcellanidae</taxon>
        <taxon>Petrolisthes</taxon>
    </lineage>
</organism>
<name>A0AAE1TXU0_9EUCA</name>
<comment type="caution">
    <text evidence="1">The sequence shown here is derived from an EMBL/GenBank/DDBJ whole genome shotgun (WGS) entry which is preliminary data.</text>
</comment>
<accession>A0AAE1TXU0</accession>
<keyword evidence="2" id="KW-1185">Reference proteome</keyword>
<evidence type="ECO:0000313" key="1">
    <source>
        <dbReference type="EMBL" id="KAK4299030.1"/>
    </source>
</evidence>
<proteinExistence type="predicted"/>
<evidence type="ECO:0000313" key="2">
    <source>
        <dbReference type="Proteomes" id="UP001292094"/>
    </source>
</evidence>
<dbReference type="EMBL" id="JAWZYT010003310">
    <property type="protein sequence ID" value="KAK4299030.1"/>
    <property type="molecule type" value="Genomic_DNA"/>
</dbReference>
<sequence length="114" mass="11929">MVRQVPAAVLCNSECLPRGGGKVRCSPLHLCNSSALHIPAPPLPLSPFRPCPGTGVAHGHGRAVLSCCCLYPTRQTLIQSSHTCLLRVSCSTQNVSHCPAPPSVSPAPPSFILL</sequence>
<reference evidence="1" key="1">
    <citation type="submission" date="2023-11" db="EMBL/GenBank/DDBJ databases">
        <title>Genome assemblies of two species of porcelain crab, Petrolisthes cinctipes and Petrolisthes manimaculis (Anomura: Porcellanidae).</title>
        <authorList>
            <person name="Angst P."/>
        </authorList>
    </citation>
    <scope>NUCLEOTIDE SEQUENCE</scope>
    <source>
        <strain evidence="1">PB745_02</strain>
        <tissue evidence="1">Gill</tissue>
    </source>
</reference>
<dbReference type="Proteomes" id="UP001292094">
    <property type="component" value="Unassembled WGS sequence"/>
</dbReference>
<gene>
    <name evidence="1" type="ORF">Pmani_028666</name>
</gene>